<dbReference type="Gene3D" id="2.40.240.10">
    <property type="entry name" value="Ribosomal Protein L25, Chain P"/>
    <property type="match status" value="1"/>
</dbReference>
<dbReference type="Pfam" id="PF01386">
    <property type="entry name" value="Ribosomal_L25p"/>
    <property type="match status" value="1"/>
</dbReference>
<evidence type="ECO:0000256" key="6">
    <source>
        <dbReference type="SAM" id="MobiDB-lite"/>
    </source>
</evidence>
<dbReference type="Gene3D" id="2.170.120.20">
    <property type="entry name" value="Ribosomal protein L25, beta domain"/>
    <property type="match status" value="1"/>
</dbReference>
<comment type="function">
    <text evidence="5">This is one of the proteins that binds to the 5S RNA in the ribosome where it forms part of the central protuberance.</text>
</comment>
<dbReference type="AlphaFoldDB" id="A0A388TDH8"/>
<evidence type="ECO:0000313" key="9">
    <source>
        <dbReference type="EMBL" id="GBR74617.1"/>
    </source>
</evidence>
<dbReference type="HAMAP" id="MF_01334">
    <property type="entry name" value="Ribosomal_bL25_CTC"/>
    <property type="match status" value="1"/>
</dbReference>
<keyword evidence="1 5" id="KW-0699">rRNA-binding</keyword>
<dbReference type="InterPro" id="IPR029751">
    <property type="entry name" value="Ribosomal_L25_dom"/>
</dbReference>
<proteinExistence type="inferred from homology"/>
<evidence type="ECO:0000256" key="4">
    <source>
        <dbReference type="ARBA" id="ARBA00023274"/>
    </source>
</evidence>
<dbReference type="NCBIfam" id="TIGR00731">
    <property type="entry name" value="bL25_bact_ctc"/>
    <property type="match status" value="1"/>
</dbReference>
<protein>
    <recommendedName>
        <fullName evidence="5">Large ribosomal subunit protein bL25</fullName>
    </recommendedName>
    <alternativeName>
        <fullName evidence="5">General stress protein CTC</fullName>
    </alternativeName>
</protein>
<dbReference type="GO" id="GO:0008097">
    <property type="term" value="F:5S rRNA binding"/>
    <property type="evidence" value="ECO:0007669"/>
    <property type="project" value="InterPro"/>
</dbReference>
<name>A0A388TDH8_TERA1</name>
<dbReference type="GO" id="GO:0003735">
    <property type="term" value="F:structural constituent of ribosome"/>
    <property type="evidence" value="ECO:0007669"/>
    <property type="project" value="InterPro"/>
</dbReference>
<dbReference type="InterPro" id="IPR020057">
    <property type="entry name" value="Ribosomal_bL25_b-dom"/>
</dbReference>
<evidence type="ECO:0000259" key="7">
    <source>
        <dbReference type="Pfam" id="PF01386"/>
    </source>
</evidence>
<evidence type="ECO:0000259" key="8">
    <source>
        <dbReference type="Pfam" id="PF14693"/>
    </source>
</evidence>
<comment type="similarity">
    <text evidence="5">Belongs to the bacterial ribosomal protein bL25 family. CTC subfamily.</text>
</comment>
<dbReference type="Proteomes" id="UP000269352">
    <property type="component" value="Unassembled WGS sequence"/>
</dbReference>
<organism evidence="9 10">
    <name type="scientific">Termititenax aidoneus</name>
    <dbReference type="NCBI Taxonomy" id="2218524"/>
    <lineage>
        <taxon>Bacteria</taxon>
        <taxon>Bacillati</taxon>
        <taxon>Candidatus Margulisiibacteriota</taxon>
        <taxon>Candidatus Termititenacia</taxon>
        <taxon>Candidatus Termititenacales</taxon>
        <taxon>Candidatus Termititenacaceae</taxon>
        <taxon>Candidatus Termititenax</taxon>
    </lineage>
</organism>
<dbReference type="InterPro" id="IPR001021">
    <property type="entry name" value="Ribosomal_bL25_long"/>
</dbReference>
<gene>
    <name evidence="5 9" type="primary">rplY</name>
    <name evidence="5" type="synonym">ctc</name>
    <name evidence="9" type="ORF">NO1_1762</name>
</gene>
<evidence type="ECO:0000256" key="5">
    <source>
        <dbReference type="HAMAP-Rule" id="MF_01334"/>
    </source>
</evidence>
<dbReference type="SUPFAM" id="SSF50715">
    <property type="entry name" value="Ribosomal protein L25-like"/>
    <property type="match status" value="1"/>
</dbReference>
<comment type="caution">
    <text evidence="9">The sequence shown here is derived from an EMBL/GenBank/DDBJ whole genome shotgun (WGS) entry which is preliminary data.</text>
</comment>
<dbReference type="CDD" id="cd00495">
    <property type="entry name" value="Ribosomal_L25_TL5_CTC"/>
    <property type="match status" value="1"/>
</dbReference>
<comment type="subunit">
    <text evidence="5">Part of the 50S ribosomal subunit; part of the 5S rRNA/L5/L18/L25 subcomplex. Contacts the 5S rRNA. Binds to the 5S rRNA independently of L5 and L18.</text>
</comment>
<dbReference type="PANTHER" id="PTHR33284">
    <property type="entry name" value="RIBOSOMAL PROTEIN L25/GLN-TRNA SYNTHETASE, ANTI-CODON-BINDING DOMAIN-CONTAINING PROTEIN"/>
    <property type="match status" value="1"/>
</dbReference>
<feature type="domain" description="Large ribosomal subunit protein bL25 L25" evidence="7">
    <location>
        <begin position="7"/>
        <end position="96"/>
    </location>
</feature>
<keyword evidence="4 5" id="KW-0687">Ribonucleoprotein</keyword>
<feature type="compositionally biased region" description="Low complexity" evidence="6">
    <location>
        <begin position="194"/>
        <end position="206"/>
    </location>
</feature>
<dbReference type="InterPro" id="IPR020056">
    <property type="entry name" value="Rbsml_bL25/Gln-tRNA_synth_N"/>
</dbReference>
<dbReference type="InterPro" id="IPR011035">
    <property type="entry name" value="Ribosomal_bL25/Gln-tRNA_synth"/>
</dbReference>
<dbReference type="GO" id="GO:0022625">
    <property type="term" value="C:cytosolic large ribosomal subunit"/>
    <property type="evidence" value="ECO:0007669"/>
    <property type="project" value="TreeGrafter"/>
</dbReference>
<dbReference type="GO" id="GO:0006412">
    <property type="term" value="P:translation"/>
    <property type="evidence" value="ECO:0007669"/>
    <property type="project" value="UniProtKB-UniRule"/>
</dbReference>
<evidence type="ECO:0000256" key="3">
    <source>
        <dbReference type="ARBA" id="ARBA00022980"/>
    </source>
</evidence>
<accession>A0A388TDH8</accession>
<dbReference type="InterPro" id="IPR020930">
    <property type="entry name" value="Ribosomal_uL5_bac-type"/>
</dbReference>
<evidence type="ECO:0000313" key="10">
    <source>
        <dbReference type="Proteomes" id="UP000269352"/>
    </source>
</evidence>
<keyword evidence="10" id="KW-1185">Reference proteome</keyword>
<dbReference type="InterPro" id="IPR037121">
    <property type="entry name" value="Ribosomal_bL25_C"/>
</dbReference>
<feature type="region of interest" description="Disordered" evidence="6">
    <location>
        <begin position="192"/>
        <end position="238"/>
    </location>
</feature>
<sequence>MTKQVALEAQTRDGLGKEKAKKLRGQGLIPAEFYGKGTENLHLTVNHKEFEKALKNSEAKYNSLFKLNIQDKGEEIVLLRDYHKDPLTERFWHLDFYKIDTKHPISVKVHIKLVGECPAVKAGLVLAQAVHELPIKCLPLEIPVAVEVDISKLENAHDAVRISDLQLPNITIELPPGQEIVHAEVPRELKVEEAPAAAAADVPATEQKAEGEAKAGEAPKAEAGKEAKPEAKKDESKK</sequence>
<keyword evidence="2 5" id="KW-0694">RNA-binding</keyword>
<keyword evidence="3 5" id="KW-0689">Ribosomal protein</keyword>
<evidence type="ECO:0000256" key="2">
    <source>
        <dbReference type="ARBA" id="ARBA00022884"/>
    </source>
</evidence>
<dbReference type="PANTHER" id="PTHR33284:SF1">
    <property type="entry name" value="RIBOSOMAL PROTEIN L25_GLN-TRNA SYNTHETASE, ANTI-CODON-BINDING DOMAIN-CONTAINING PROTEIN"/>
    <property type="match status" value="1"/>
</dbReference>
<evidence type="ECO:0000256" key="1">
    <source>
        <dbReference type="ARBA" id="ARBA00022730"/>
    </source>
</evidence>
<dbReference type="EMBL" id="BGZN01000060">
    <property type="protein sequence ID" value="GBR74617.1"/>
    <property type="molecule type" value="Genomic_DNA"/>
</dbReference>
<feature type="compositionally biased region" description="Basic and acidic residues" evidence="6">
    <location>
        <begin position="207"/>
        <end position="238"/>
    </location>
</feature>
<dbReference type="Pfam" id="PF14693">
    <property type="entry name" value="Ribosomal_TL5_C"/>
    <property type="match status" value="1"/>
</dbReference>
<reference evidence="9 10" key="1">
    <citation type="journal article" date="2019" name="ISME J.">
        <title>Genome analyses of uncultured TG2/ZB3 bacteria in 'Margulisbacteria' specifically attached to ectosymbiotic spirochetes of protists in the termite gut.</title>
        <authorList>
            <person name="Utami Y.D."/>
            <person name="Kuwahara H."/>
            <person name="Igai K."/>
            <person name="Murakami T."/>
            <person name="Sugaya K."/>
            <person name="Morikawa T."/>
            <person name="Nagura Y."/>
            <person name="Yuki M."/>
            <person name="Deevong P."/>
            <person name="Inoue T."/>
            <person name="Kihara K."/>
            <person name="Lo N."/>
            <person name="Yamada A."/>
            <person name="Ohkuma M."/>
            <person name="Hongoh Y."/>
        </authorList>
    </citation>
    <scope>NUCLEOTIDE SEQUENCE [LARGE SCALE GENOMIC DNA]</scope>
    <source>
        <strain evidence="9">NkOx7-01</strain>
    </source>
</reference>
<feature type="domain" description="Large ribosomal subunit protein bL25 beta" evidence="8">
    <location>
        <begin position="105"/>
        <end position="182"/>
    </location>
</feature>